<organism evidence="2 3">
    <name type="scientific">Nephila pilipes</name>
    <name type="common">Giant wood spider</name>
    <name type="synonym">Nephila maculata</name>
    <dbReference type="NCBI Taxonomy" id="299642"/>
    <lineage>
        <taxon>Eukaryota</taxon>
        <taxon>Metazoa</taxon>
        <taxon>Ecdysozoa</taxon>
        <taxon>Arthropoda</taxon>
        <taxon>Chelicerata</taxon>
        <taxon>Arachnida</taxon>
        <taxon>Araneae</taxon>
        <taxon>Araneomorphae</taxon>
        <taxon>Entelegynae</taxon>
        <taxon>Araneoidea</taxon>
        <taxon>Nephilidae</taxon>
        <taxon>Nephila</taxon>
    </lineage>
</organism>
<keyword evidence="3" id="KW-1185">Reference proteome</keyword>
<sequence>MLNIYLLELELVFQKDWRPGRVFAHFLYQFDLSKSKNNSEMEFFQGEILKESAMKNAHLLNNRGPLQCSFSNMKIMSEVRKDLSSGIKMKCEMCHFQETVWTEDPECKKMPVNTAAVSGIMKIGGFFANLEEFLSTLDIPPLISNTYQKEHDNIASAREKVAENEMYCAAMEEKHLVVQAGEVGGDGIPLLTVVVDGCWAKRSYKTNYSSLSGAAAIVGFRTKKVLYMAERNRYCMQL</sequence>
<name>A0A8X6PWT9_NEPPI</name>
<evidence type="ECO:0000313" key="2">
    <source>
        <dbReference type="EMBL" id="GFT88186.1"/>
    </source>
</evidence>
<dbReference type="Pfam" id="PF20700">
    <property type="entry name" value="Mutator"/>
    <property type="match status" value="1"/>
</dbReference>
<dbReference type="Proteomes" id="UP000887013">
    <property type="component" value="Unassembled WGS sequence"/>
</dbReference>
<comment type="caution">
    <text evidence="2">The sequence shown here is derived from an EMBL/GenBank/DDBJ whole genome shotgun (WGS) entry which is preliminary data.</text>
</comment>
<feature type="domain" description="Mutator-like transposase" evidence="1">
    <location>
        <begin position="59"/>
        <end position="236"/>
    </location>
</feature>
<dbReference type="EMBL" id="BMAW01073542">
    <property type="protein sequence ID" value="GFT88186.1"/>
    <property type="molecule type" value="Genomic_DNA"/>
</dbReference>
<reference evidence="2" key="1">
    <citation type="submission" date="2020-08" db="EMBL/GenBank/DDBJ databases">
        <title>Multicomponent nature underlies the extraordinary mechanical properties of spider dragline silk.</title>
        <authorList>
            <person name="Kono N."/>
            <person name="Nakamura H."/>
            <person name="Mori M."/>
            <person name="Yoshida Y."/>
            <person name="Ohtoshi R."/>
            <person name="Malay A.D."/>
            <person name="Moran D.A.P."/>
            <person name="Tomita M."/>
            <person name="Numata K."/>
            <person name="Arakawa K."/>
        </authorList>
    </citation>
    <scope>NUCLEOTIDE SEQUENCE</scope>
</reference>
<accession>A0A8X6PWT9</accession>
<dbReference type="AlphaFoldDB" id="A0A8X6PWT9"/>
<gene>
    <name evidence="2" type="primary">AVEN_224005_1</name>
    <name evidence="2" type="ORF">NPIL_637651</name>
</gene>
<dbReference type="OrthoDB" id="6431292at2759"/>
<evidence type="ECO:0000313" key="3">
    <source>
        <dbReference type="Proteomes" id="UP000887013"/>
    </source>
</evidence>
<dbReference type="InterPro" id="IPR049012">
    <property type="entry name" value="Mutator_transp_dom"/>
</dbReference>
<protein>
    <recommendedName>
        <fullName evidence="1">Mutator-like transposase domain-containing protein</fullName>
    </recommendedName>
</protein>
<proteinExistence type="predicted"/>
<evidence type="ECO:0000259" key="1">
    <source>
        <dbReference type="Pfam" id="PF20700"/>
    </source>
</evidence>